<evidence type="ECO:0000256" key="6">
    <source>
        <dbReference type="RuleBase" id="RU363077"/>
    </source>
</evidence>
<sequence length="364" mass="38705">MLGSSRGHLLEEFFLVFGNVAVQIIFGVYMVFLNGVFAAGVDPLFLIVFGNLVTAVFVLPFSVVFEKKKWPTTLSPALLSRFFLIALGGATLFQVLTLTGIKKASPAIASAMPNLTPGLIFIIAACFRFERFERCCRYSRTKILGTLVCLSGAIAMCFLQTPSEESSSSLGTNLSALLAKPLTVEDAILNDWLLGCLCLLAGVVVLSCTTVLQAATMREFPAPLSLVVITSVMGSCLTALFQFITEGKISAGSSSLSFACIAGINILGGVLVGVCVAFQTWCIIKKGPVLVAIFSPIQTVSTVVLSAILLGELISLGSLAGIVLMFAGLYLVLWAKNKEDFGLHDDAEAAKQQPVEDIEKPLLS</sequence>
<feature type="transmembrane region" description="Helical" evidence="6">
    <location>
        <begin position="107"/>
        <end position="129"/>
    </location>
</feature>
<dbReference type="Proteomes" id="UP001327560">
    <property type="component" value="Chromosome 8"/>
</dbReference>
<comment type="similarity">
    <text evidence="2 6">Belongs to the drug/metabolite transporter (DMT) superfamily. Plant drug/metabolite exporter (P-DME) (TC 2.A.7.4) family.</text>
</comment>
<evidence type="ECO:0000259" key="7">
    <source>
        <dbReference type="Pfam" id="PF00892"/>
    </source>
</evidence>
<keyword evidence="5 6" id="KW-0472">Membrane</keyword>
<evidence type="ECO:0000256" key="2">
    <source>
        <dbReference type="ARBA" id="ARBA00007635"/>
    </source>
</evidence>
<dbReference type="PANTHER" id="PTHR31218">
    <property type="entry name" value="WAT1-RELATED PROTEIN"/>
    <property type="match status" value="1"/>
</dbReference>
<gene>
    <name evidence="8" type="ORF">Cni_G27050</name>
</gene>
<reference evidence="8 9" key="1">
    <citation type="submission" date="2023-10" db="EMBL/GenBank/DDBJ databases">
        <title>Chromosome-scale genome assembly provides insights into flower coloration mechanisms of Canna indica.</title>
        <authorList>
            <person name="Li C."/>
        </authorList>
    </citation>
    <scope>NUCLEOTIDE SEQUENCE [LARGE SCALE GENOMIC DNA]</scope>
    <source>
        <tissue evidence="8">Flower</tissue>
    </source>
</reference>
<feature type="transmembrane region" description="Helical" evidence="6">
    <location>
        <begin position="290"/>
        <end position="310"/>
    </location>
</feature>
<name>A0AAQ3L784_9LILI</name>
<feature type="transmembrane region" description="Helical" evidence="6">
    <location>
        <begin position="141"/>
        <end position="161"/>
    </location>
</feature>
<dbReference type="GO" id="GO:0016020">
    <property type="term" value="C:membrane"/>
    <property type="evidence" value="ECO:0007669"/>
    <property type="project" value="UniProtKB-SubCell"/>
</dbReference>
<accession>A0AAQ3L784</accession>
<dbReference type="SUPFAM" id="SSF103481">
    <property type="entry name" value="Multidrug resistance efflux transporter EmrE"/>
    <property type="match status" value="1"/>
</dbReference>
<dbReference type="InterPro" id="IPR037185">
    <property type="entry name" value="EmrE-like"/>
</dbReference>
<dbReference type="InterPro" id="IPR030184">
    <property type="entry name" value="WAT1-related"/>
</dbReference>
<organism evidence="8 9">
    <name type="scientific">Canna indica</name>
    <name type="common">Indian-shot</name>
    <dbReference type="NCBI Taxonomy" id="4628"/>
    <lineage>
        <taxon>Eukaryota</taxon>
        <taxon>Viridiplantae</taxon>
        <taxon>Streptophyta</taxon>
        <taxon>Embryophyta</taxon>
        <taxon>Tracheophyta</taxon>
        <taxon>Spermatophyta</taxon>
        <taxon>Magnoliopsida</taxon>
        <taxon>Liliopsida</taxon>
        <taxon>Zingiberales</taxon>
        <taxon>Cannaceae</taxon>
        <taxon>Canna</taxon>
    </lineage>
</organism>
<dbReference type="GO" id="GO:0022857">
    <property type="term" value="F:transmembrane transporter activity"/>
    <property type="evidence" value="ECO:0007669"/>
    <property type="project" value="InterPro"/>
</dbReference>
<dbReference type="Pfam" id="PF00892">
    <property type="entry name" value="EamA"/>
    <property type="match status" value="2"/>
</dbReference>
<keyword evidence="9" id="KW-1185">Reference proteome</keyword>
<feature type="transmembrane region" description="Helical" evidence="6">
    <location>
        <begin position="224"/>
        <end position="244"/>
    </location>
</feature>
<dbReference type="InterPro" id="IPR000620">
    <property type="entry name" value="EamA_dom"/>
</dbReference>
<evidence type="ECO:0000256" key="3">
    <source>
        <dbReference type="ARBA" id="ARBA00022692"/>
    </source>
</evidence>
<dbReference type="EMBL" id="CP136897">
    <property type="protein sequence ID" value="WOL18257.1"/>
    <property type="molecule type" value="Genomic_DNA"/>
</dbReference>
<feature type="transmembrane region" description="Helical" evidence="6">
    <location>
        <begin position="12"/>
        <end position="32"/>
    </location>
</feature>
<feature type="domain" description="EamA" evidence="7">
    <location>
        <begin position="194"/>
        <end position="333"/>
    </location>
</feature>
<evidence type="ECO:0000256" key="1">
    <source>
        <dbReference type="ARBA" id="ARBA00004141"/>
    </source>
</evidence>
<dbReference type="AlphaFoldDB" id="A0AAQ3L784"/>
<feature type="transmembrane region" description="Helical" evidence="6">
    <location>
        <begin position="77"/>
        <end position="101"/>
    </location>
</feature>
<evidence type="ECO:0000313" key="8">
    <source>
        <dbReference type="EMBL" id="WOL18257.1"/>
    </source>
</evidence>
<feature type="transmembrane region" description="Helical" evidence="6">
    <location>
        <begin position="192"/>
        <end position="212"/>
    </location>
</feature>
<feature type="transmembrane region" description="Helical" evidence="6">
    <location>
        <begin position="256"/>
        <end position="278"/>
    </location>
</feature>
<evidence type="ECO:0000256" key="5">
    <source>
        <dbReference type="ARBA" id="ARBA00023136"/>
    </source>
</evidence>
<feature type="domain" description="EamA" evidence="7">
    <location>
        <begin position="21"/>
        <end position="154"/>
    </location>
</feature>
<protein>
    <recommendedName>
        <fullName evidence="6">WAT1-related protein</fullName>
    </recommendedName>
</protein>
<feature type="transmembrane region" description="Helical" evidence="6">
    <location>
        <begin position="316"/>
        <end position="335"/>
    </location>
</feature>
<feature type="transmembrane region" description="Helical" evidence="6">
    <location>
        <begin position="44"/>
        <end position="65"/>
    </location>
</feature>
<keyword evidence="4 6" id="KW-1133">Transmembrane helix</keyword>
<keyword evidence="3 6" id="KW-0812">Transmembrane</keyword>
<evidence type="ECO:0000256" key="4">
    <source>
        <dbReference type="ARBA" id="ARBA00022989"/>
    </source>
</evidence>
<evidence type="ECO:0000313" key="9">
    <source>
        <dbReference type="Proteomes" id="UP001327560"/>
    </source>
</evidence>
<proteinExistence type="inferred from homology"/>
<comment type="subcellular location">
    <subcellularLocation>
        <location evidence="1 6">Membrane</location>
        <topology evidence="1 6">Multi-pass membrane protein</topology>
    </subcellularLocation>
</comment>